<organism evidence="4 5">
    <name type="scientific">Paracoccus aurantiacus</name>
    <dbReference type="NCBI Taxonomy" id="2599412"/>
    <lineage>
        <taxon>Bacteria</taxon>
        <taxon>Pseudomonadati</taxon>
        <taxon>Pseudomonadota</taxon>
        <taxon>Alphaproteobacteria</taxon>
        <taxon>Rhodobacterales</taxon>
        <taxon>Paracoccaceae</taxon>
        <taxon>Paracoccus</taxon>
    </lineage>
</organism>
<evidence type="ECO:0000259" key="3">
    <source>
        <dbReference type="PROSITE" id="PS51781"/>
    </source>
</evidence>
<dbReference type="InterPro" id="IPR003646">
    <property type="entry name" value="SH3-like_bac-type"/>
</dbReference>
<accession>A0A5C6S6X5</accession>
<feature type="domain" description="SH3b" evidence="3">
    <location>
        <begin position="119"/>
        <end position="183"/>
    </location>
</feature>
<comment type="caution">
    <text evidence="4">The sequence shown here is derived from an EMBL/GenBank/DDBJ whole genome shotgun (WGS) entry which is preliminary data.</text>
</comment>
<dbReference type="Proteomes" id="UP000321562">
    <property type="component" value="Unassembled WGS sequence"/>
</dbReference>
<evidence type="ECO:0000313" key="5">
    <source>
        <dbReference type="Proteomes" id="UP000321562"/>
    </source>
</evidence>
<dbReference type="PROSITE" id="PS51781">
    <property type="entry name" value="SH3B"/>
    <property type="match status" value="1"/>
</dbReference>
<feature type="transmembrane region" description="Helical" evidence="2">
    <location>
        <begin position="29"/>
        <end position="49"/>
    </location>
</feature>
<evidence type="ECO:0000313" key="4">
    <source>
        <dbReference type="EMBL" id="TXB70077.1"/>
    </source>
</evidence>
<dbReference type="Gene3D" id="2.30.30.40">
    <property type="entry name" value="SH3 Domains"/>
    <property type="match status" value="1"/>
</dbReference>
<keyword evidence="2" id="KW-1133">Transmembrane helix</keyword>
<dbReference type="Pfam" id="PF08239">
    <property type="entry name" value="SH3_3"/>
    <property type="match status" value="1"/>
</dbReference>
<keyword evidence="2" id="KW-0812">Transmembrane</keyword>
<dbReference type="OrthoDB" id="7433551at2"/>
<keyword evidence="2" id="KW-0472">Membrane</keyword>
<dbReference type="EMBL" id="VOPL01000002">
    <property type="protein sequence ID" value="TXB70077.1"/>
    <property type="molecule type" value="Genomic_DNA"/>
</dbReference>
<evidence type="ECO:0000256" key="1">
    <source>
        <dbReference type="SAM" id="MobiDB-lite"/>
    </source>
</evidence>
<proteinExistence type="predicted"/>
<protein>
    <submittedName>
        <fullName evidence="4">SH3 domain-containing protein</fullName>
    </submittedName>
</protein>
<feature type="region of interest" description="Disordered" evidence="1">
    <location>
        <begin position="82"/>
        <end position="111"/>
    </location>
</feature>
<dbReference type="SMART" id="SM00287">
    <property type="entry name" value="SH3b"/>
    <property type="match status" value="1"/>
</dbReference>
<keyword evidence="5" id="KW-1185">Reference proteome</keyword>
<name>A0A5C6S6X5_9RHOB</name>
<gene>
    <name evidence="4" type="ORF">FQV27_08255</name>
</gene>
<dbReference type="AlphaFoldDB" id="A0A5C6S6X5"/>
<reference evidence="4 5" key="1">
    <citation type="submission" date="2019-08" db="EMBL/GenBank/DDBJ databases">
        <authorList>
            <person name="Ye J."/>
        </authorList>
    </citation>
    <scope>NUCLEOTIDE SEQUENCE [LARGE SCALE GENOMIC DNA]</scope>
    <source>
        <strain evidence="4 5">TK008</strain>
    </source>
</reference>
<sequence length="184" mass="19787">MAERRACQMRCHGVSPRSPVAQDEANARYGMFKLIFLTLLGLAAVFTIFGDGEGRRVEPPKPQISAPADIVPADIEPAVSAETVQQTPEKVEKFPGPPLRPSPEHAGETPAEDLAEAPTDTLYVTGNSVNFRAGPTTSDAVVGRLTRGERVTAIGLRNGDWVEIRDDSGRSGFMSAQFLSAERP</sequence>
<evidence type="ECO:0000256" key="2">
    <source>
        <dbReference type="SAM" id="Phobius"/>
    </source>
</evidence>